<dbReference type="Gene3D" id="1.20.120.1920">
    <property type="entry name" value="UBAP1 SOUBA domain"/>
    <property type="match status" value="1"/>
</dbReference>
<proteinExistence type="predicted"/>
<evidence type="ECO:0008006" key="6">
    <source>
        <dbReference type="Google" id="ProtNLM"/>
    </source>
</evidence>
<feature type="compositionally biased region" description="Polar residues" evidence="1">
    <location>
        <begin position="283"/>
        <end position="317"/>
    </location>
</feature>
<reference evidence="5" key="1">
    <citation type="submission" date="2013-03" db="EMBL/GenBank/DDBJ databases">
        <title>The Genome Sequence of Anopheles dirus WRAIR2.</title>
        <authorList>
            <consortium name="The Broad Institute Genomics Platform"/>
            <person name="Neafsey D.E."/>
            <person name="Walton C."/>
            <person name="Walker B."/>
            <person name="Young S.K."/>
            <person name="Zeng Q."/>
            <person name="Gargeya S."/>
            <person name="Fitzgerald M."/>
            <person name="Haas B."/>
            <person name="Abouelleil A."/>
            <person name="Allen A.W."/>
            <person name="Alvarado L."/>
            <person name="Arachchi H.M."/>
            <person name="Berlin A.M."/>
            <person name="Chapman S.B."/>
            <person name="Gainer-Dewar J."/>
            <person name="Goldberg J."/>
            <person name="Griggs A."/>
            <person name="Gujja S."/>
            <person name="Hansen M."/>
            <person name="Howarth C."/>
            <person name="Imamovic A."/>
            <person name="Ireland A."/>
            <person name="Larimer J."/>
            <person name="McCowan C."/>
            <person name="Murphy C."/>
            <person name="Pearson M."/>
            <person name="Poon T.W."/>
            <person name="Priest M."/>
            <person name="Roberts A."/>
            <person name="Saif S."/>
            <person name="Shea T."/>
            <person name="Sisk P."/>
            <person name="Sykes S."/>
            <person name="Wortman J."/>
            <person name="Nusbaum C."/>
            <person name="Birren B."/>
        </authorList>
    </citation>
    <scope>NUCLEOTIDE SEQUENCE [LARGE SCALE GENOMIC DNA]</scope>
    <source>
        <strain evidence="5">WRAIR2</strain>
    </source>
</reference>
<evidence type="ECO:0000259" key="2">
    <source>
        <dbReference type="PROSITE" id="PS50030"/>
    </source>
</evidence>
<dbReference type="PROSITE" id="PS50030">
    <property type="entry name" value="UBA"/>
    <property type="match status" value="1"/>
</dbReference>
<dbReference type="PANTHER" id="PTHR15960">
    <property type="entry name" value="LD44032P"/>
    <property type="match status" value="1"/>
</dbReference>
<feature type="domain" description="UBA" evidence="2">
    <location>
        <begin position="620"/>
        <end position="666"/>
    </location>
</feature>
<dbReference type="Proteomes" id="UP000075884">
    <property type="component" value="Unassembled WGS sequence"/>
</dbReference>
<dbReference type="CDD" id="cd14316">
    <property type="entry name" value="UBA2_UBAP1_like"/>
    <property type="match status" value="1"/>
</dbReference>
<dbReference type="PROSITE" id="PS51497">
    <property type="entry name" value="UMA"/>
    <property type="match status" value="1"/>
</dbReference>
<protein>
    <recommendedName>
        <fullName evidence="6">UBA domain-containing protein</fullName>
    </recommendedName>
</protein>
<accession>A0A182NMR9</accession>
<dbReference type="VEuPathDB" id="VectorBase:ADIR008954"/>
<keyword evidence="5" id="KW-1185">Reference proteome</keyword>
<sequence length="722" mass="79111">MSHSPPNYMDGVPVKISERFKPPPKIVLPQGVVNRLSQYDVAQVLNDSCYGGELEDTVLKRITEWKAIKERERSDRKSRLQVKEQERVRLIEAEQKRKLNQISYPNTDELSSASDDNDADCNVRGGRVANGTDDEYEEENDESAPSGSSDERTNVKPFDHMSQLSSILVPTVIRDAVPSAVDAPGFPNILDKASTIIPKTTQTETTIPVNAMFGSNNNNNNNNYNKINYSDFENDTSSPFDNMELRTINDLDILAQVLKQNTALTSPANEGDTGQKLCSQELSEAAETKQSTLSQPLVQSEQGELQQHPQTLQTPSSLAGHPYSAAYAPNQQYSMYPTQYQQPAQTTIASSGVRDYLPTSYSTYQPYSNYGTQYDNTAMAASCYSPANTADNRYGITNYTSQAYHVPPGSQTHQPAYPPVVSPNYGYGYQQQHPFVTAPSTSTGSGTGTSTYAPNYGYNTITASTDKGTGGGGYGTMLSAGNYSNYQPVSSTTIAAASAHPSIYTTATVATVSTFAAMPDAMMGLKSKSRSVPDIMRQLDDEVQDSATRRTRNNSQTITDRHTTANDQEAVGVSSNREAGAIDYTKYNQLSHADQNVVKRISSMGFPLERVVWVLQRIGNDDKKIIEHLIPLSELLDLGFEGEKISDALLKFGNNKHKALDYLISSKRRNFIISAIRCVAACNINQPLSSRITKSPPCNSICRSLPEKSTIGSNGTIVDSRM</sequence>
<feature type="compositionally biased region" description="Acidic residues" evidence="1">
    <location>
        <begin position="132"/>
        <end position="142"/>
    </location>
</feature>
<organism evidence="4 5">
    <name type="scientific">Anopheles dirus</name>
    <dbReference type="NCBI Taxonomy" id="7168"/>
    <lineage>
        <taxon>Eukaryota</taxon>
        <taxon>Metazoa</taxon>
        <taxon>Ecdysozoa</taxon>
        <taxon>Arthropoda</taxon>
        <taxon>Hexapoda</taxon>
        <taxon>Insecta</taxon>
        <taxon>Pterygota</taxon>
        <taxon>Neoptera</taxon>
        <taxon>Endopterygota</taxon>
        <taxon>Diptera</taxon>
        <taxon>Nematocera</taxon>
        <taxon>Culicoidea</taxon>
        <taxon>Culicidae</taxon>
        <taxon>Anophelinae</taxon>
        <taxon>Anopheles</taxon>
    </lineage>
</organism>
<dbReference type="InterPro" id="IPR038870">
    <property type="entry name" value="UBAP1"/>
</dbReference>
<feature type="domain" description="UMA" evidence="3">
    <location>
        <begin position="9"/>
        <end position="59"/>
    </location>
</feature>
<dbReference type="InterPro" id="IPR015940">
    <property type="entry name" value="UBA"/>
</dbReference>
<dbReference type="InterPro" id="IPR023340">
    <property type="entry name" value="UMA"/>
</dbReference>
<name>A0A182NMR9_9DIPT</name>
<dbReference type="InterPro" id="IPR009060">
    <property type="entry name" value="UBA-like_sf"/>
</dbReference>
<reference evidence="4" key="2">
    <citation type="submission" date="2020-05" db="UniProtKB">
        <authorList>
            <consortium name="EnsemblMetazoa"/>
        </authorList>
    </citation>
    <scope>IDENTIFICATION</scope>
    <source>
        <strain evidence="4">WRAIR2</strain>
    </source>
</reference>
<dbReference type="SUPFAM" id="SSF46934">
    <property type="entry name" value="UBA-like"/>
    <property type="match status" value="2"/>
</dbReference>
<dbReference type="GO" id="GO:0000813">
    <property type="term" value="C:ESCRT I complex"/>
    <property type="evidence" value="ECO:0007669"/>
    <property type="project" value="InterPro"/>
</dbReference>
<evidence type="ECO:0000313" key="4">
    <source>
        <dbReference type="EnsemblMetazoa" id="ADIR008954-PA"/>
    </source>
</evidence>
<dbReference type="AlphaFoldDB" id="A0A182NMR9"/>
<feature type="region of interest" description="Disordered" evidence="1">
    <location>
        <begin position="283"/>
        <end position="324"/>
    </location>
</feature>
<evidence type="ECO:0000259" key="3">
    <source>
        <dbReference type="PROSITE" id="PS51497"/>
    </source>
</evidence>
<dbReference type="PANTHER" id="PTHR15960:SF5">
    <property type="entry name" value="LD44032P"/>
    <property type="match status" value="1"/>
</dbReference>
<evidence type="ECO:0000313" key="5">
    <source>
        <dbReference type="Proteomes" id="UP000075884"/>
    </source>
</evidence>
<feature type="region of interest" description="Disordered" evidence="1">
    <location>
        <begin position="544"/>
        <end position="565"/>
    </location>
</feature>
<feature type="region of interest" description="Disordered" evidence="1">
    <location>
        <begin position="102"/>
        <end position="156"/>
    </location>
</feature>
<dbReference type="FunFam" id="1.20.120.1920:FF:000004">
    <property type="entry name" value="GG24751"/>
    <property type="match status" value="1"/>
</dbReference>
<dbReference type="InterPro" id="IPR042575">
    <property type="entry name" value="UBAP1_C"/>
</dbReference>
<evidence type="ECO:0000256" key="1">
    <source>
        <dbReference type="SAM" id="MobiDB-lite"/>
    </source>
</evidence>
<dbReference type="GO" id="GO:0043130">
    <property type="term" value="F:ubiquitin binding"/>
    <property type="evidence" value="ECO:0007669"/>
    <property type="project" value="InterPro"/>
</dbReference>
<dbReference type="GO" id="GO:0043162">
    <property type="term" value="P:ubiquitin-dependent protein catabolic process via the multivesicular body sorting pathway"/>
    <property type="evidence" value="ECO:0007669"/>
    <property type="project" value="InterPro"/>
</dbReference>
<dbReference type="STRING" id="7168.A0A182NMR9"/>
<dbReference type="EnsemblMetazoa" id="ADIR008954-RA">
    <property type="protein sequence ID" value="ADIR008954-PA"/>
    <property type="gene ID" value="ADIR008954"/>
</dbReference>